<evidence type="ECO:0000256" key="6">
    <source>
        <dbReference type="SAM" id="Phobius"/>
    </source>
</evidence>
<keyword evidence="2" id="KW-1003">Cell membrane</keyword>
<accession>A0AAE6YLD2</accession>
<keyword evidence="8" id="KW-1185">Reference proteome</keyword>
<dbReference type="AlphaFoldDB" id="A0AAE6YLD2"/>
<feature type="transmembrane region" description="Helical" evidence="6">
    <location>
        <begin position="266"/>
        <end position="285"/>
    </location>
</feature>
<comment type="subcellular location">
    <subcellularLocation>
        <location evidence="1">Cell membrane</location>
        <topology evidence="1">Multi-pass membrane protein</topology>
    </subcellularLocation>
</comment>
<evidence type="ECO:0000313" key="7">
    <source>
        <dbReference type="EMBL" id="QIW57613.1"/>
    </source>
</evidence>
<evidence type="ECO:0000256" key="1">
    <source>
        <dbReference type="ARBA" id="ARBA00004651"/>
    </source>
</evidence>
<evidence type="ECO:0000256" key="4">
    <source>
        <dbReference type="ARBA" id="ARBA00022989"/>
    </source>
</evidence>
<name>A0AAE6YLD2_9LACT</name>
<organism evidence="7 8">
    <name type="scientific">Pseudolactococcus raffinolactis</name>
    <dbReference type="NCBI Taxonomy" id="1366"/>
    <lineage>
        <taxon>Bacteria</taxon>
        <taxon>Bacillati</taxon>
        <taxon>Bacillota</taxon>
        <taxon>Bacilli</taxon>
        <taxon>Lactobacillales</taxon>
        <taxon>Streptococcaceae</taxon>
        <taxon>Pseudolactococcus</taxon>
    </lineage>
</organism>
<gene>
    <name evidence="7" type="ORF">GU334_01195</name>
</gene>
<feature type="transmembrane region" description="Helical" evidence="6">
    <location>
        <begin position="99"/>
        <end position="118"/>
    </location>
</feature>
<feature type="transmembrane region" description="Helical" evidence="6">
    <location>
        <begin position="75"/>
        <end position="93"/>
    </location>
</feature>
<reference evidence="7 8" key="1">
    <citation type="submission" date="2019-12" db="EMBL/GenBank/DDBJ databases">
        <title>Whole genome sequences of Lactococcus raffinolactis strains isolated from sewage.</title>
        <authorList>
            <person name="Ybazeta G."/>
            <person name="Ross M."/>
            <person name="Brabant-Kirwan D."/>
            <person name="Saleh M."/>
            <person name="Dillon J.A."/>
            <person name="Splinter K."/>
            <person name="Nokhbeh R."/>
        </authorList>
    </citation>
    <scope>NUCLEOTIDE SEQUENCE [LARGE SCALE GENOMIC DNA]</scope>
    <source>
        <strain evidence="7 8">Lr_19_14</strain>
    </source>
</reference>
<evidence type="ECO:0000256" key="5">
    <source>
        <dbReference type="ARBA" id="ARBA00023136"/>
    </source>
</evidence>
<feature type="transmembrane region" description="Helical" evidence="6">
    <location>
        <begin position="232"/>
        <end position="254"/>
    </location>
</feature>
<dbReference type="EMBL" id="CP047628">
    <property type="protein sequence ID" value="QIW57613.1"/>
    <property type="molecule type" value="Genomic_DNA"/>
</dbReference>
<keyword evidence="3 6" id="KW-0812">Transmembrane</keyword>
<feature type="transmembrane region" description="Helical" evidence="6">
    <location>
        <begin position="43"/>
        <end position="63"/>
    </location>
</feature>
<dbReference type="GO" id="GO:0005886">
    <property type="term" value="C:plasma membrane"/>
    <property type="evidence" value="ECO:0007669"/>
    <property type="project" value="UniProtKB-SubCell"/>
</dbReference>
<evidence type="ECO:0000313" key="8">
    <source>
        <dbReference type="Proteomes" id="UP000501558"/>
    </source>
</evidence>
<feature type="transmembrane region" description="Helical" evidence="6">
    <location>
        <begin position="145"/>
        <end position="163"/>
    </location>
</feature>
<feature type="transmembrane region" description="Helical" evidence="6">
    <location>
        <begin position="324"/>
        <end position="341"/>
    </location>
</feature>
<dbReference type="PANTHER" id="PTHR23513">
    <property type="entry name" value="INTEGRAL MEMBRANE EFFLUX PROTEIN-RELATED"/>
    <property type="match status" value="1"/>
</dbReference>
<keyword evidence="5 6" id="KW-0472">Membrane</keyword>
<sequence length="414" mass="46232">MNLFLKNRVFRWLTISDFLNNSGASIYNIVFIIFAATLPNPKFMVFVANAIMLIPIFFQISVGIKADKTEKKVKWTISLGFIQAFLFILVALLQRNRSYLAFSAVCFINIISDIFSNFERGLKMPIIQKNVSEDGMMSAFSFKQFITYISSLLGQILGVWLLTASYQNFSLVAIVNAITFLLSVFALIVIRKEMSFEFISAVSKDNKSSLISKMKAILSNTKQIFGKEGTTGFARILSCIILINVLGSAILPIFNIVLLDKPIFNLQFGTSVLILQSSYILGVIISSLLPNDVFSKFSLTTLISLVSTILIFFSMINILQFPPLMSTIFIAFIGYVIGKINPKLSSQLLNALAPEVLAQTGAFLDTLFMLSIPVGTVIFTSLTLWHVKISWCIFFMFSLVALTLILTTNQRSKK</sequence>
<feature type="transmembrane region" description="Helical" evidence="6">
    <location>
        <begin position="12"/>
        <end position="37"/>
    </location>
</feature>
<dbReference type="RefSeq" id="WP_167840993.1">
    <property type="nucleotide sequence ID" value="NZ_CP047628.1"/>
</dbReference>
<dbReference type="PANTHER" id="PTHR23513:SF6">
    <property type="entry name" value="MAJOR FACILITATOR SUPERFAMILY ASSOCIATED DOMAIN-CONTAINING PROTEIN"/>
    <property type="match status" value="1"/>
</dbReference>
<dbReference type="InterPro" id="IPR036259">
    <property type="entry name" value="MFS_trans_sf"/>
</dbReference>
<feature type="transmembrane region" description="Helical" evidence="6">
    <location>
        <begin position="388"/>
        <end position="407"/>
    </location>
</feature>
<feature type="transmembrane region" description="Helical" evidence="6">
    <location>
        <begin position="297"/>
        <end position="318"/>
    </location>
</feature>
<keyword evidence="4 6" id="KW-1133">Transmembrane helix</keyword>
<evidence type="ECO:0000256" key="3">
    <source>
        <dbReference type="ARBA" id="ARBA00022692"/>
    </source>
</evidence>
<dbReference type="Proteomes" id="UP000501558">
    <property type="component" value="Chromosome"/>
</dbReference>
<proteinExistence type="predicted"/>
<dbReference type="Gene3D" id="1.20.1250.20">
    <property type="entry name" value="MFS general substrate transporter like domains"/>
    <property type="match status" value="1"/>
</dbReference>
<protein>
    <submittedName>
        <fullName evidence="7">Transporter</fullName>
    </submittedName>
</protein>
<dbReference type="SUPFAM" id="SSF103473">
    <property type="entry name" value="MFS general substrate transporter"/>
    <property type="match status" value="1"/>
</dbReference>
<feature type="transmembrane region" description="Helical" evidence="6">
    <location>
        <begin position="169"/>
        <end position="190"/>
    </location>
</feature>
<evidence type="ECO:0000256" key="2">
    <source>
        <dbReference type="ARBA" id="ARBA00022475"/>
    </source>
</evidence>
<feature type="transmembrane region" description="Helical" evidence="6">
    <location>
        <begin position="362"/>
        <end position="382"/>
    </location>
</feature>